<dbReference type="Pfam" id="PF00078">
    <property type="entry name" value="RVT_1"/>
    <property type="match status" value="1"/>
</dbReference>
<evidence type="ECO:0000313" key="3">
    <source>
        <dbReference type="Proteomes" id="UP001176940"/>
    </source>
</evidence>
<gene>
    <name evidence="2" type="ORF">RIMI_LOCUS5407562</name>
</gene>
<name>A0ABN9L4Y4_9NEOB</name>
<dbReference type="EMBL" id="CAUEEQ010009211">
    <property type="protein sequence ID" value="CAJ0933299.1"/>
    <property type="molecule type" value="Genomic_DNA"/>
</dbReference>
<dbReference type="Proteomes" id="UP001176940">
    <property type="component" value="Unassembled WGS sequence"/>
</dbReference>
<proteinExistence type="predicted"/>
<organism evidence="2 3">
    <name type="scientific">Ranitomeya imitator</name>
    <name type="common">mimic poison frog</name>
    <dbReference type="NCBI Taxonomy" id="111125"/>
    <lineage>
        <taxon>Eukaryota</taxon>
        <taxon>Metazoa</taxon>
        <taxon>Chordata</taxon>
        <taxon>Craniata</taxon>
        <taxon>Vertebrata</taxon>
        <taxon>Euteleostomi</taxon>
        <taxon>Amphibia</taxon>
        <taxon>Batrachia</taxon>
        <taxon>Anura</taxon>
        <taxon>Neobatrachia</taxon>
        <taxon>Hyloidea</taxon>
        <taxon>Dendrobatidae</taxon>
        <taxon>Dendrobatinae</taxon>
        <taxon>Ranitomeya</taxon>
    </lineage>
</organism>
<dbReference type="PANTHER" id="PTHR21301:SF12">
    <property type="match status" value="1"/>
</dbReference>
<reference evidence="2" key="1">
    <citation type="submission" date="2023-07" db="EMBL/GenBank/DDBJ databases">
        <authorList>
            <person name="Stuckert A."/>
        </authorList>
    </citation>
    <scope>NUCLEOTIDE SEQUENCE</scope>
</reference>
<comment type="caution">
    <text evidence="2">The sequence shown here is derived from an EMBL/GenBank/DDBJ whole genome shotgun (WGS) entry which is preliminary data.</text>
</comment>
<evidence type="ECO:0000313" key="2">
    <source>
        <dbReference type="EMBL" id="CAJ0933299.1"/>
    </source>
</evidence>
<sequence>MISIPSPWGISQVEPYSEGLRCSLRPTPFSDRPDYCERYKQILNKCSLDLILLTIETLQTAILETEAKVKSTEEQLCSTISSVDWQNLKTKIDKTIEDNRKTLQEKKRNKFHRDSEDYRLERVYRWNESTNFRRGYHSSRRPGSFSSNSSLYNKSSFRPPRTYHAEEACIDLFQRDIQDLLLKQQKGDFPTSHNTTTLEKQAIESLRTNKDIIIKPADKGGAIVIMNRNDYIKEVNNQLSDTSTYQRLTHDPTPSIRSKIDAILRKYLSSNCIDHKTATFLTNPHPTISVFYVLPKIHKSLINPPGHPIVASTNSILSPLSILLEKYLTPYVKETKSFILDMGHFIKKIREFSTLSPQCLLATLDVKSLYTSIKHELGLEAVSNLLQTSDLSPQAQHLILDLLSTVLRENYFLLGDQFYLQTCGTAMGSNMAPAYANIYMYTFENLHIYNNVLFKLHSKCWLHYIDDVFCLWDGPADTFSLFVSQINDVRPELQFTPVCDIQKIPFLDTLVIKNDWGGLDTDIFTKPTDSNNLLLFSSCHPKSTQESLPCSQFHRVTNIVSNPNLTVC</sequence>
<evidence type="ECO:0000259" key="1">
    <source>
        <dbReference type="PROSITE" id="PS50878"/>
    </source>
</evidence>
<protein>
    <recommendedName>
        <fullName evidence="1">Reverse transcriptase domain-containing protein</fullName>
    </recommendedName>
</protein>
<keyword evidence="3" id="KW-1185">Reference proteome</keyword>
<accession>A0ABN9L4Y4</accession>
<dbReference type="PANTHER" id="PTHR21301">
    <property type="entry name" value="REVERSE TRANSCRIPTASE"/>
    <property type="match status" value="1"/>
</dbReference>
<feature type="domain" description="Reverse transcriptase" evidence="1">
    <location>
        <begin position="275"/>
        <end position="521"/>
    </location>
</feature>
<dbReference type="InterPro" id="IPR000477">
    <property type="entry name" value="RT_dom"/>
</dbReference>
<dbReference type="PROSITE" id="PS50878">
    <property type="entry name" value="RT_POL"/>
    <property type="match status" value="1"/>
</dbReference>